<reference evidence="2" key="1">
    <citation type="submission" date="2023-07" db="EMBL/GenBank/DDBJ databases">
        <authorList>
            <consortium name="CYATHOMIX"/>
        </authorList>
    </citation>
    <scope>NUCLEOTIDE SEQUENCE</scope>
    <source>
        <strain evidence="2">N/A</strain>
    </source>
</reference>
<sequence>MYLDSKTTLDLIQIQRVLYHPQKRTSISFENVCETTSIHGCPRKDGLPFLRKILYIQNDEARCGVAAEPQGPRRPKAECGPRRPTNDGVFAESRFLLSYCDSIHRVAFEVSLKKHIGKALSHRVQRKHDLL</sequence>
<evidence type="ECO:0000313" key="2">
    <source>
        <dbReference type="EMBL" id="CAJ0593061.1"/>
    </source>
</evidence>
<feature type="region of interest" description="Disordered" evidence="1">
    <location>
        <begin position="66"/>
        <end position="87"/>
    </location>
</feature>
<dbReference type="AlphaFoldDB" id="A0AA36DUL6"/>
<keyword evidence="3" id="KW-1185">Reference proteome</keyword>
<dbReference type="Proteomes" id="UP001176961">
    <property type="component" value="Unassembled WGS sequence"/>
</dbReference>
<evidence type="ECO:0000313" key="3">
    <source>
        <dbReference type="Proteomes" id="UP001176961"/>
    </source>
</evidence>
<organism evidence="2 3">
    <name type="scientific">Cylicocyclus nassatus</name>
    <name type="common">Nematode worm</name>
    <dbReference type="NCBI Taxonomy" id="53992"/>
    <lineage>
        <taxon>Eukaryota</taxon>
        <taxon>Metazoa</taxon>
        <taxon>Ecdysozoa</taxon>
        <taxon>Nematoda</taxon>
        <taxon>Chromadorea</taxon>
        <taxon>Rhabditida</taxon>
        <taxon>Rhabditina</taxon>
        <taxon>Rhabditomorpha</taxon>
        <taxon>Strongyloidea</taxon>
        <taxon>Strongylidae</taxon>
        <taxon>Cylicocyclus</taxon>
    </lineage>
</organism>
<accession>A0AA36DUL6</accession>
<evidence type="ECO:0000256" key="1">
    <source>
        <dbReference type="SAM" id="MobiDB-lite"/>
    </source>
</evidence>
<name>A0AA36DUL6_CYLNA</name>
<dbReference type="EMBL" id="CATQJL010000112">
    <property type="protein sequence ID" value="CAJ0593061.1"/>
    <property type="molecule type" value="Genomic_DNA"/>
</dbReference>
<feature type="compositionally biased region" description="Basic and acidic residues" evidence="1">
    <location>
        <begin position="75"/>
        <end position="85"/>
    </location>
</feature>
<proteinExistence type="predicted"/>
<gene>
    <name evidence="2" type="ORF">CYNAS_LOCUS5044</name>
</gene>
<protein>
    <submittedName>
        <fullName evidence="2">Uncharacterized protein</fullName>
    </submittedName>
</protein>
<comment type="caution">
    <text evidence="2">The sequence shown here is derived from an EMBL/GenBank/DDBJ whole genome shotgun (WGS) entry which is preliminary data.</text>
</comment>